<accession>A0A813SNC5</accession>
<sequence>MVDNDTQIVESNSSLSIGKLSSIIFDNYTLYKCEINNNLINNYLQDKLLPFENVSWKNSIKNNVFHSKPIKYHCDSRLNNNNLKELSNSITFEELLLNLLKNENKKNLRYNFVITGNYLSFMEIAHRHEISYYLLSKHISLSDRSNDVRFAGEFWCDEKNLFKLNNNSGTYTPSNDLIQQTTQLFNQLTPQLHFQGLPYQISLRPSIKSCFITKTKAKLPFTSTS</sequence>
<name>A0A813SNC5_9BILA</name>
<dbReference type="AlphaFoldDB" id="A0A813SNC5"/>
<organism evidence="1 2">
    <name type="scientific">Adineta steineri</name>
    <dbReference type="NCBI Taxonomy" id="433720"/>
    <lineage>
        <taxon>Eukaryota</taxon>
        <taxon>Metazoa</taxon>
        <taxon>Spiralia</taxon>
        <taxon>Gnathifera</taxon>
        <taxon>Rotifera</taxon>
        <taxon>Eurotatoria</taxon>
        <taxon>Bdelloidea</taxon>
        <taxon>Adinetida</taxon>
        <taxon>Adinetidae</taxon>
        <taxon>Adineta</taxon>
    </lineage>
</organism>
<evidence type="ECO:0000313" key="1">
    <source>
        <dbReference type="EMBL" id="CAF0798324.1"/>
    </source>
</evidence>
<dbReference type="EMBL" id="CAJNOE010000043">
    <property type="protein sequence ID" value="CAF0798324.1"/>
    <property type="molecule type" value="Genomic_DNA"/>
</dbReference>
<comment type="caution">
    <text evidence="1">The sequence shown here is derived from an EMBL/GenBank/DDBJ whole genome shotgun (WGS) entry which is preliminary data.</text>
</comment>
<protein>
    <submittedName>
        <fullName evidence="1">Uncharacterized protein</fullName>
    </submittedName>
</protein>
<evidence type="ECO:0000313" key="2">
    <source>
        <dbReference type="Proteomes" id="UP000663860"/>
    </source>
</evidence>
<gene>
    <name evidence="1" type="ORF">IZO911_LOCUS6787</name>
</gene>
<dbReference type="Proteomes" id="UP000663860">
    <property type="component" value="Unassembled WGS sequence"/>
</dbReference>
<reference evidence="1" key="1">
    <citation type="submission" date="2021-02" db="EMBL/GenBank/DDBJ databases">
        <authorList>
            <person name="Nowell W R."/>
        </authorList>
    </citation>
    <scope>NUCLEOTIDE SEQUENCE</scope>
</reference>
<proteinExistence type="predicted"/>